<accession>A0A928Z175</accession>
<dbReference type="GO" id="GO:0016747">
    <property type="term" value="F:acyltransferase activity, transferring groups other than amino-acyl groups"/>
    <property type="evidence" value="ECO:0007669"/>
    <property type="project" value="InterPro"/>
</dbReference>
<dbReference type="RefSeq" id="WP_264323036.1">
    <property type="nucleotide sequence ID" value="NZ_JADEXQ010000001.1"/>
</dbReference>
<dbReference type="Pfam" id="PF13420">
    <property type="entry name" value="Acetyltransf_4"/>
    <property type="match status" value="1"/>
</dbReference>
<organism evidence="4 5">
    <name type="scientific">Romeriopsis navalis LEGE 11480</name>
    <dbReference type="NCBI Taxonomy" id="2777977"/>
    <lineage>
        <taxon>Bacteria</taxon>
        <taxon>Bacillati</taxon>
        <taxon>Cyanobacteriota</taxon>
        <taxon>Cyanophyceae</taxon>
        <taxon>Leptolyngbyales</taxon>
        <taxon>Leptolyngbyaceae</taxon>
        <taxon>Romeriopsis</taxon>
        <taxon>Romeriopsis navalis</taxon>
    </lineage>
</organism>
<sequence length="174" mass="19745">MPTDPSPMIRTAVAEDYAAIANIYNQAIAQGGMTFDDRDFGTADIQAWVDHFGPRERLLVITDAQRILGWGIIKRYSDRVGYRLCCETSIYLDQAEIGQGYGKLLMQVLIQTVQDFGYHHIVAKILANNQGSIQFHQRFGFELVGIQKDIGYLRGEWYDIAILQWIAPSNRNSD</sequence>
<comment type="caution">
    <text evidence="4">The sequence shown here is derived from an EMBL/GenBank/DDBJ whole genome shotgun (WGS) entry which is preliminary data.</text>
</comment>
<dbReference type="PANTHER" id="PTHR43072">
    <property type="entry name" value="N-ACETYLTRANSFERASE"/>
    <property type="match status" value="1"/>
</dbReference>
<name>A0A928Z175_9CYAN</name>
<feature type="domain" description="N-acetyltransferase" evidence="3">
    <location>
        <begin position="7"/>
        <end position="164"/>
    </location>
</feature>
<dbReference type="InterPro" id="IPR000182">
    <property type="entry name" value="GNAT_dom"/>
</dbReference>
<gene>
    <name evidence="4" type="ORF">IQ266_00430</name>
</gene>
<dbReference type="Gene3D" id="3.40.630.30">
    <property type="match status" value="1"/>
</dbReference>
<dbReference type="PROSITE" id="PS51186">
    <property type="entry name" value="GNAT"/>
    <property type="match status" value="1"/>
</dbReference>
<keyword evidence="2" id="KW-0012">Acyltransferase</keyword>
<dbReference type="PANTHER" id="PTHR43072:SF23">
    <property type="entry name" value="UPF0039 PROTEIN C11D3.02C"/>
    <property type="match status" value="1"/>
</dbReference>
<protein>
    <submittedName>
        <fullName evidence="4">N-acetyltransferase</fullName>
    </submittedName>
</protein>
<dbReference type="Proteomes" id="UP000625316">
    <property type="component" value="Unassembled WGS sequence"/>
</dbReference>
<proteinExistence type="predicted"/>
<evidence type="ECO:0000313" key="5">
    <source>
        <dbReference type="Proteomes" id="UP000625316"/>
    </source>
</evidence>
<keyword evidence="5" id="KW-1185">Reference proteome</keyword>
<dbReference type="EMBL" id="JADEXQ010000001">
    <property type="protein sequence ID" value="MBE9028219.1"/>
    <property type="molecule type" value="Genomic_DNA"/>
</dbReference>
<evidence type="ECO:0000256" key="2">
    <source>
        <dbReference type="ARBA" id="ARBA00023315"/>
    </source>
</evidence>
<keyword evidence="1" id="KW-0808">Transferase</keyword>
<dbReference type="AlphaFoldDB" id="A0A928Z175"/>
<dbReference type="SUPFAM" id="SSF55729">
    <property type="entry name" value="Acyl-CoA N-acyltransferases (Nat)"/>
    <property type="match status" value="1"/>
</dbReference>
<evidence type="ECO:0000256" key="1">
    <source>
        <dbReference type="ARBA" id="ARBA00022679"/>
    </source>
</evidence>
<dbReference type="CDD" id="cd04301">
    <property type="entry name" value="NAT_SF"/>
    <property type="match status" value="1"/>
</dbReference>
<reference evidence="4" key="1">
    <citation type="submission" date="2020-10" db="EMBL/GenBank/DDBJ databases">
        <authorList>
            <person name="Castelo-Branco R."/>
            <person name="Eusebio N."/>
            <person name="Adriana R."/>
            <person name="Vieira A."/>
            <person name="Brugerolle De Fraissinette N."/>
            <person name="Rezende De Castro R."/>
            <person name="Schneider M.P."/>
            <person name="Vasconcelos V."/>
            <person name="Leao P.N."/>
        </authorList>
    </citation>
    <scope>NUCLEOTIDE SEQUENCE</scope>
    <source>
        <strain evidence="4">LEGE 11480</strain>
    </source>
</reference>
<evidence type="ECO:0000313" key="4">
    <source>
        <dbReference type="EMBL" id="MBE9028219.1"/>
    </source>
</evidence>
<dbReference type="InterPro" id="IPR016181">
    <property type="entry name" value="Acyl_CoA_acyltransferase"/>
</dbReference>
<evidence type="ECO:0000259" key="3">
    <source>
        <dbReference type="PROSITE" id="PS51186"/>
    </source>
</evidence>